<dbReference type="Gene3D" id="3.50.50.60">
    <property type="entry name" value="FAD/NAD(P)-binding domain"/>
    <property type="match status" value="1"/>
</dbReference>
<dbReference type="SUPFAM" id="SSF51905">
    <property type="entry name" value="FAD/NAD(P)-binding domain"/>
    <property type="match status" value="1"/>
</dbReference>
<dbReference type="InterPro" id="IPR036188">
    <property type="entry name" value="FAD/NAD-bd_sf"/>
</dbReference>
<comment type="caution">
    <text evidence="1">The sequence shown here is derived from an EMBL/GenBank/DDBJ whole genome shotgun (WGS) entry which is preliminary data.</text>
</comment>
<dbReference type="Proteomes" id="UP000707451">
    <property type="component" value="Unassembled WGS sequence"/>
</dbReference>
<dbReference type="AlphaFoldDB" id="A0A9P8BUN8"/>
<reference evidence="1" key="1">
    <citation type="submission" date="2021-06" db="EMBL/GenBank/DDBJ databases">
        <title>Genome Sequence of Mortierella hyaline Strain SCG-10, a Cold-Adapted, Nitrate-Reducing Fungus Isolated from Soil in Minnesota, USA.</title>
        <authorList>
            <person name="Aldossari N."/>
        </authorList>
    </citation>
    <scope>NUCLEOTIDE SEQUENCE</scope>
    <source>
        <strain evidence="1">SCG-10</strain>
    </source>
</reference>
<name>A0A9P8BUN8_9FUNG</name>
<evidence type="ECO:0000313" key="2">
    <source>
        <dbReference type="Proteomes" id="UP000707451"/>
    </source>
</evidence>
<dbReference type="EMBL" id="JAHRHY010000005">
    <property type="protein sequence ID" value="KAG9069579.1"/>
    <property type="molecule type" value="Genomic_DNA"/>
</dbReference>
<dbReference type="OrthoDB" id="2412192at2759"/>
<organism evidence="1 2">
    <name type="scientific">Linnemannia hyalina</name>
    <dbReference type="NCBI Taxonomy" id="64524"/>
    <lineage>
        <taxon>Eukaryota</taxon>
        <taxon>Fungi</taxon>
        <taxon>Fungi incertae sedis</taxon>
        <taxon>Mucoromycota</taxon>
        <taxon>Mortierellomycotina</taxon>
        <taxon>Mortierellomycetes</taxon>
        <taxon>Mortierellales</taxon>
        <taxon>Mortierellaceae</taxon>
        <taxon>Linnemannia</taxon>
    </lineage>
</organism>
<proteinExistence type="predicted"/>
<accession>A0A9P8BUN8</accession>
<sequence>MGLLPSTGQGSVNAMIDSVVLANCLYDIKPTSYDNIKAALGHYREQRFEKVKAQYADSHRNARLRYGHVRVSTYPHGCKFKSR</sequence>
<evidence type="ECO:0000313" key="1">
    <source>
        <dbReference type="EMBL" id="KAG9069579.1"/>
    </source>
</evidence>
<protein>
    <submittedName>
        <fullName evidence="1">Uncharacterized protein</fullName>
    </submittedName>
</protein>
<keyword evidence="2" id="KW-1185">Reference proteome</keyword>
<gene>
    <name evidence="1" type="ORF">KI688_010483</name>
</gene>